<evidence type="ECO:0000313" key="2">
    <source>
        <dbReference type="Proteomes" id="UP000279227"/>
    </source>
</evidence>
<organism evidence="1 2">
    <name type="scientific">Chryseobacterium gleum</name>
    <name type="common">Flavobacterium gleum</name>
    <dbReference type="NCBI Taxonomy" id="250"/>
    <lineage>
        <taxon>Bacteria</taxon>
        <taxon>Pseudomonadati</taxon>
        <taxon>Bacteroidota</taxon>
        <taxon>Flavobacteriia</taxon>
        <taxon>Flavobacteriales</taxon>
        <taxon>Weeksellaceae</taxon>
        <taxon>Chryseobacterium group</taxon>
        <taxon>Chryseobacterium</taxon>
    </lineage>
</organism>
<dbReference type="Proteomes" id="UP000279227">
    <property type="component" value="Chromosome"/>
</dbReference>
<dbReference type="STRING" id="525257.HMPREF0204_11336"/>
<dbReference type="AlphaFoldDB" id="A0A448B838"/>
<dbReference type="GeneID" id="93023729"/>
<accession>A0A448B838</accession>
<reference evidence="1 2" key="1">
    <citation type="submission" date="2018-12" db="EMBL/GenBank/DDBJ databases">
        <authorList>
            <consortium name="Pathogen Informatics"/>
        </authorList>
    </citation>
    <scope>NUCLEOTIDE SEQUENCE [LARGE SCALE GENOMIC DNA]</scope>
    <source>
        <strain evidence="1 2">NCTC11432</strain>
    </source>
</reference>
<dbReference type="RefSeq" id="WP_002984472.1">
    <property type="nucleotide sequence ID" value="NZ_CP068486.1"/>
</dbReference>
<dbReference type="EMBL" id="LR134289">
    <property type="protein sequence ID" value="VEE10744.1"/>
    <property type="molecule type" value="Genomic_DNA"/>
</dbReference>
<name>A0A448B838_CHRGE</name>
<gene>
    <name evidence="1" type="ORF">NCTC11432_04368</name>
</gene>
<proteinExistence type="predicted"/>
<protein>
    <submittedName>
        <fullName evidence="1">Uncharacterized protein</fullName>
    </submittedName>
</protein>
<evidence type="ECO:0000313" key="1">
    <source>
        <dbReference type="EMBL" id="VEE10744.1"/>
    </source>
</evidence>
<sequence length="93" mass="10608">MKIIDLIKKAESAQEKCDTYCSKIVCQILKGYKRTREDYLEDDFVNSLACFIQAGDGMVLTDADGSNVPPTIIEDIIINQGFFTYKDFRESRI</sequence>
<dbReference type="KEGG" id="cgle:NCTC11432_04368"/>